<dbReference type="Gene3D" id="3.20.20.80">
    <property type="entry name" value="Glycosidases"/>
    <property type="match status" value="2"/>
</dbReference>
<feature type="region of interest" description="Disordered" evidence="1">
    <location>
        <begin position="1147"/>
        <end position="1206"/>
    </location>
</feature>
<reference evidence="3 4" key="1">
    <citation type="submission" date="2014-05" db="EMBL/GenBank/DDBJ databases">
        <title>De novo Genome Sequence of Spirocheata sp.</title>
        <authorList>
            <person name="Shivani Y."/>
            <person name="Subhash Y."/>
            <person name="Tushar L."/>
            <person name="Sasikala C."/>
            <person name="Ramana C.V."/>
        </authorList>
    </citation>
    <scope>NUCLEOTIDE SEQUENCE [LARGE SCALE GENOMIC DNA]</scope>
    <source>
        <strain evidence="3 4">JC230</strain>
    </source>
</reference>
<dbReference type="SUPFAM" id="SSF51445">
    <property type="entry name" value="(Trans)glycosidases"/>
    <property type="match status" value="1"/>
</dbReference>
<feature type="domain" description="Glycosyl hydrolase family 13 catalytic" evidence="2">
    <location>
        <begin position="327"/>
        <end position="731"/>
    </location>
</feature>
<dbReference type="AlphaFoldDB" id="A0A098QZM9"/>
<name>A0A098QZM9_9SPIO</name>
<keyword evidence="4" id="KW-1185">Reference proteome</keyword>
<comment type="caution">
    <text evidence="3">The sequence shown here is derived from an EMBL/GenBank/DDBJ whole genome shotgun (WGS) entry which is preliminary data.</text>
</comment>
<dbReference type="Proteomes" id="UP000029692">
    <property type="component" value="Unassembled WGS sequence"/>
</dbReference>
<organism evidence="3 4">
    <name type="scientific">Spirochaeta lutea</name>
    <dbReference type="NCBI Taxonomy" id="1480694"/>
    <lineage>
        <taxon>Bacteria</taxon>
        <taxon>Pseudomonadati</taxon>
        <taxon>Spirochaetota</taxon>
        <taxon>Spirochaetia</taxon>
        <taxon>Spirochaetales</taxon>
        <taxon>Spirochaetaceae</taxon>
        <taxon>Spirochaeta</taxon>
    </lineage>
</organism>
<dbReference type="OrthoDB" id="9808590at2"/>
<dbReference type="RefSeq" id="WP_037547831.1">
    <property type="nucleotide sequence ID" value="NZ_JNUP01000064.1"/>
</dbReference>
<feature type="compositionally biased region" description="Basic residues" evidence="1">
    <location>
        <begin position="1150"/>
        <end position="1160"/>
    </location>
</feature>
<dbReference type="STRING" id="1480694.DC28_09130"/>
<evidence type="ECO:0000256" key="1">
    <source>
        <dbReference type="SAM" id="MobiDB-lite"/>
    </source>
</evidence>
<dbReference type="eggNOG" id="COG0366">
    <property type="taxonomic scope" value="Bacteria"/>
</dbReference>
<dbReference type="Pfam" id="PF00128">
    <property type="entry name" value="Alpha-amylase"/>
    <property type="match status" value="1"/>
</dbReference>
<sequence length="1206" mass="138340">MPEITTTTNVSREFHIRGSLRKALNCCEELFSSEGPLVFANLKAAREFTKSYIEWKVAQGEPEPVIRPEDVYAMGLIDEINHFVFHLYRQETRESMLQDVLVEAERQLGSKPVQECIQAFTQEFPPGPVFRETMGISKYLEGNHGTQGDSGWAVSLEEGIMLWLQSKNPGYDIAADLFEHQALVEETQFSDLITTIRNYLAKQPVFGPDNQPILDMLRSPAIAHPDSLQQQLEFIRDRWGYLLGDRFLRLLRGIDYLNEVNQFAANMGKLWGKPVTSIMDYTGLEEYERFSPDRDWMPQVVMIAKSTLVWLDQLSKQYNREIRTLDQIPDQELDILASRGFNGLWLIGLWERSDASRKIKNHCGNPEAAASAYSLHDYDIAGALGGWEALERLRERCNYRGIRLASDMVPNHTGIDSHWMHHHPDRFLQLPYSPFPSYTFNGENLSSHPDVGIYLEDHYYNQSDAAVVFKRVDFRNGDTRYIYHGNDGTHMPWNDTAQLNYLNPDTREAVIQTIIHVARNFSIIRFDAAMTLAKKHIQRLWFPEPGRAGDIPSRAEHGMSHFEFNQAIPQEFWREVVDRCAVEAPDTLLLAEAFWMMEGYFVRTLGMHRVYNSAFMNMLKNEENGKYRQTIKNTLEFDKDILKRFVNFMNNPDEETAVAQFGKGDKYIGVCTLMVTMPGLPMFGHGQVEGFHEKYGMEYQRAYFNEVPDQDLITRHEQDVFPLMKKRYLFADVRNFYLYDFYSDGGWVNENVFAYSNATDLERALVVYNNSYERTWGFINQSAGYVEKLEAGEKQFRQTTLGNALRLRNEDHCYLLLWEQRSGLWFIRKSTELLHSGLYIELNGYSSQVFMNIHEVEDNKFGHYRILHEQLQGRGVKDISQAIRDIILEPVYRGFKSLYSPEYLEKFEEFLGITSGKAPKLIAWFVDSLKAFLDGIQEFLSSSTDPEQITTRYAQYLQNILGIHRLLASSEEAAKNNLVDEFTYIAPRLFGSTGSESFGSSAGEPVGLTLSAFVILAALGEQDDEWYLEGKIQEITQKPLQLEVLFKWIESYESWASEIPAREDLVGALDIHAVVEFIGANYYDGVVWYRKEGMEDFAWWACVYHLLQGKSVTVSGVRKSYQRSIEWLSAMEASGYDLNRLLELVEQSKPKQRANSKTVKKNTSDPKAKKPKPGSKDGKPSGKGASTAAKKKAPGSKAKGKDGTKP</sequence>
<dbReference type="EMBL" id="JNUP01000064">
    <property type="protein sequence ID" value="KGE71947.1"/>
    <property type="molecule type" value="Genomic_DNA"/>
</dbReference>
<dbReference type="PANTHER" id="PTHR47786">
    <property type="entry name" value="ALPHA-1,4-GLUCAN:MALTOSE-1-PHOSPHATE MALTOSYLTRANSFERASE"/>
    <property type="match status" value="1"/>
</dbReference>
<gene>
    <name evidence="3" type="ORF">DC28_09130</name>
</gene>
<evidence type="ECO:0000313" key="3">
    <source>
        <dbReference type="EMBL" id="KGE71947.1"/>
    </source>
</evidence>
<dbReference type="SMART" id="SM00642">
    <property type="entry name" value="Aamy"/>
    <property type="match status" value="1"/>
</dbReference>
<dbReference type="PANTHER" id="PTHR47786:SF2">
    <property type="entry name" value="GLYCOSYL HYDROLASE FAMILY 13 CATALYTIC DOMAIN-CONTAINING PROTEIN"/>
    <property type="match status" value="1"/>
</dbReference>
<protein>
    <recommendedName>
        <fullName evidence="2">Glycosyl hydrolase family 13 catalytic domain-containing protein</fullName>
    </recommendedName>
</protein>
<evidence type="ECO:0000313" key="4">
    <source>
        <dbReference type="Proteomes" id="UP000029692"/>
    </source>
</evidence>
<dbReference type="InterPro" id="IPR006047">
    <property type="entry name" value="GH13_cat_dom"/>
</dbReference>
<proteinExistence type="predicted"/>
<feature type="compositionally biased region" description="Basic and acidic residues" evidence="1">
    <location>
        <begin position="1162"/>
        <end position="1180"/>
    </location>
</feature>
<evidence type="ECO:0000259" key="2">
    <source>
        <dbReference type="SMART" id="SM00642"/>
    </source>
</evidence>
<dbReference type="InterPro" id="IPR017853">
    <property type="entry name" value="GH"/>
</dbReference>
<accession>A0A098QZM9</accession>
<dbReference type="GO" id="GO:0005975">
    <property type="term" value="P:carbohydrate metabolic process"/>
    <property type="evidence" value="ECO:0007669"/>
    <property type="project" value="InterPro"/>
</dbReference>